<dbReference type="AlphaFoldDB" id="A0A433SXA7"/>
<dbReference type="OrthoDB" id="10058719at2759"/>
<evidence type="ECO:0000313" key="2">
    <source>
        <dbReference type="EMBL" id="RUS73953.1"/>
    </source>
</evidence>
<comment type="caution">
    <text evidence="2">The sequence shown here is derived from an EMBL/GenBank/DDBJ whole genome shotgun (WGS) entry which is preliminary data.</text>
</comment>
<evidence type="ECO:0000313" key="3">
    <source>
        <dbReference type="Proteomes" id="UP000271974"/>
    </source>
</evidence>
<keyword evidence="3" id="KW-1185">Reference proteome</keyword>
<sequence length="192" mass="20074">APKSDTAASSTLQLSPSEASSEGDVHANSPTSSSSNSCFAYELDHDYENVASPCSSTASGPTYVRQPGFRHHAHEVTIPAGGSIAAGAPSSFFSSSPSSSSAANASLFSASLSPANHTPFSPCCLVEPLPMKLRALPQSFWQQPNVAHQVSPATLFPILPPLPNKDTEETLMGESRIIIVPLYGQTETLMGE</sequence>
<dbReference type="Pfam" id="PF15238">
    <property type="entry name" value="TEADIR3"/>
    <property type="match status" value="1"/>
</dbReference>
<feature type="region of interest" description="Disordered" evidence="1">
    <location>
        <begin position="1"/>
        <end position="35"/>
    </location>
</feature>
<gene>
    <name evidence="2" type="ORF">EGW08_018291</name>
</gene>
<feature type="non-terminal residue" evidence="2">
    <location>
        <position position="1"/>
    </location>
</feature>
<dbReference type="InterPro" id="IPR053819">
    <property type="entry name" value="TEADIR3_omega_loop"/>
</dbReference>
<accession>A0A433SXA7</accession>
<reference evidence="2 3" key="1">
    <citation type="submission" date="2019-01" db="EMBL/GenBank/DDBJ databases">
        <title>A draft genome assembly of the solar-powered sea slug Elysia chlorotica.</title>
        <authorList>
            <person name="Cai H."/>
            <person name="Li Q."/>
            <person name="Fang X."/>
            <person name="Li J."/>
            <person name="Curtis N.E."/>
            <person name="Altenburger A."/>
            <person name="Shibata T."/>
            <person name="Feng M."/>
            <person name="Maeda T."/>
            <person name="Schwartz J.A."/>
            <person name="Shigenobu S."/>
            <person name="Lundholm N."/>
            <person name="Nishiyama T."/>
            <person name="Yang H."/>
            <person name="Hasebe M."/>
            <person name="Li S."/>
            <person name="Pierce S.K."/>
            <person name="Wang J."/>
        </authorList>
    </citation>
    <scope>NUCLEOTIDE SEQUENCE [LARGE SCALE GENOMIC DNA]</scope>
    <source>
        <strain evidence="2">EC2010</strain>
        <tissue evidence="2">Whole organism of an adult</tissue>
    </source>
</reference>
<organism evidence="2 3">
    <name type="scientific">Elysia chlorotica</name>
    <name type="common">Eastern emerald elysia</name>
    <name type="synonym">Sea slug</name>
    <dbReference type="NCBI Taxonomy" id="188477"/>
    <lineage>
        <taxon>Eukaryota</taxon>
        <taxon>Metazoa</taxon>
        <taxon>Spiralia</taxon>
        <taxon>Lophotrochozoa</taxon>
        <taxon>Mollusca</taxon>
        <taxon>Gastropoda</taxon>
        <taxon>Heterobranchia</taxon>
        <taxon>Euthyneura</taxon>
        <taxon>Panpulmonata</taxon>
        <taxon>Sacoglossa</taxon>
        <taxon>Placobranchoidea</taxon>
        <taxon>Plakobranchidae</taxon>
        <taxon>Elysia</taxon>
    </lineage>
</organism>
<protein>
    <submittedName>
        <fullName evidence="2">Uncharacterized protein</fullName>
    </submittedName>
</protein>
<proteinExistence type="predicted"/>
<feature type="non-terminal residue" evidence="2">
    <location>
        <position position="192"/>
    </location>
</feature>
<dbReference type="EMBL" id="RQTK01000882">
    <property type="protein sequence ID" value="RUS73953.1"/>
    <property type="molecule type" value="Genomic_DNA"/>
</dbReference>
<name>A0A433SXA7_ELYCH</name>
<feature type="compositionally biased region" description="Polar residues" evidence="1">
    <location>
        <begin position="1"/>
        <end position="20"/>
    </location>
</feature>
<dbReference type="Proteomes" id="UP000271974">
    <property type="component" value="Unassembled WGS sequence"/>
</dbReference>
<evidence type="ECO:0000256" key="1">
    <source>
        <dbReference type="SAM" id="MobiDB-lite"/>
    </source>
</evidence>